<accession>A0A484FGZ5</accession>
<dbReference type="AlphaFoldDB" id="A0A484FGZ5"/>
<dbReference type="InterPro" id="IPR011050">
    <property type="entry name" value="Pectin_lyase_fold/virulence"/>
</dbReference>
<proteinExistence type="predicted"/>
<dbReference type="Proteomes" id="UP000014480">
    <property type="component" value="Unassembled WGS sequence"/>
</dbReference>
<dbReference type="Gene3D" id="2.160.20.10">
    <property type="entry name" value="Single-stranded right-handed beta-helix, Pectin lyase-like"/>
    <property type="match status" value="1"/>
</dbReference>
<organism evidence="1 2">
    <name type="scientific">Colletotrichum orbiculare (strain 104-T / ATCC 96160 / CBS 514.97 / LARS 414 / MAFF 240422)</name>
    <name type="common">Cucumber anthracnose fungus</name>
    <name type="synonym">Colletotrichum lagenarium</name>
    <dbReference type="NCBI Taxonomy" id="1213857"/>
    <lineage>
        <taxon>Eukaryota</taxon>
        <taxon>Fungi</taxon>
        <taxon>Dikarya</taxon>
        <taxon>Ascomycota</taxon>
        <taxon>Pezizomycotina</taxon>
        <taxon>Sordariomycetes</taxon>
        <taxon>Hypocreomycetidae</taxon>
        <taxon>Glomerellales</taxon>
        <taxon>Glomerellaceae</taxon>
        <taxon>Colletotrichum</taxon>
        <taxon>Colletotrichum orbiculare species complex</taxon>
    </lineage>
</organism>
<dbReference type="EMBL" id="AMCV02000036">
    <property type="protein sequence ID" value="TDZ16157.1"/>
    <property type="molecule type" value="Genomic_DNA"/>
</dbReference>
<sequence length="96" mass="9985">MVGVVRDVRARNTTVADASSGARIKVRGGGAGIERHTPAAVRAHYPSSVNVSDVRYVHVRGTGMNASEVASMVCSDVCEDVATNKAAKVAAMKSEN</sequence>
<dbReference type="SUPFAM" id="SSF51126">
    <property type="entry name" value="Pectin lyase-like"/>
    <property type="match status" value="1"/>
</dbReference>
<dbReference type="OrthoDB" id="187139at2759"/>
<name>A0A484FGZ5_COLOR</name>
<reference evidence="2" key="1">
    <citation type="journal article" date="2013" name="New Phytol.">
        <title>Comparative genomic and transcriptomic analyses reveal the hemibiotrophic stage shift of Colletotrichum fungi.</title>
        <authorList>
            <person name="Gan P."/>
            <person name="Ikeda K."/>
            <person name="Irieda H."/>
            <person name="Narusaka M."/>
            <person name="O'Connell R.J."/>
            <person name="Narusaka Y."/>
            <person name="Takano Y."/>
            <person name="Kubo Y."/>
            <person name="Shirasu K."/>
        </authorList>
    </citation>
    <scope>NUCLEOTIDE SEQUENCE [LARGE SCALE GENOMIC DNA]</scope>
    <source>
        <strain evidence="2">104-T / ATCC 96160 / CBS 514.97 / LARS 414 / MAFF 240422</strain>
    </source>
</reference>
<gene>
    <name evidence="1" type="ORF">Cob_v010905</name>
</gene>
<dbReference type="InterPro" id="IPR012334">
    <property type="entry name" value="Pectin_lyas_fold"/>
</dbReference>
<dbReference type="STRING" id="1213857.A0A484FGZ5"/>
<evidence type="ECO:0000313" key="1">
    <source>
        <dbReference type="EMBL" id="TDZ16157.1"/>
    </source>
</evidence>
<protein>
    <submittedName>
        <fullName evidence="1">Uncharacterized protein</fullName>
    </submittedName>
</protein>
<reference evidence="2" key="2">
    <citation type="journal article" date="2019" name="Mol. Plant Microbe Interact.">
        <title>Genome sequence resources for four phytopathogenic fungi from the Colletotrichum orbiculare species complex.</title>
        <authorList>
            <person name="Gan P."/>
            <person name="Tsushima A."/>
            <person name="Narusaka M."/>
            <person name="Narusaka Y."/>
            <person name="Takano Y."/>
            <person name="Kubo Y."/>
            <person name="Shirasu K."/>
        </authorList>
    </citation>
    <scope>GENOME REANNOTATION</scope>
    <source>
        <strain evidence="2">104-T / ATCC 96160 / CBS 514.97 / LARS 414 / MAFF 240422</strain>
    </source>
</reference>
<evidence type="ECO:0000313" key="2">
    <source>
        <dbReference type="Proteomes" id="UP000014480"/>
    </source>
</evidence>
<keyword evidence="2" id="KW-1185">Reference proteome</keyword>
<comment type="caution">
    <text evidence="1">The sequence shown here is derived from an EMBL/GenBank/DDBJ whole genome shotgun (WGS) entry which is preliminary data.</text>
</comment>